<dbReference type="Proteomes" id="UP000562982">
    <property type="component" value="Unassembled WGS sequence"/>
</dbReference>
<dbReference type="AlphaFoldDB" id="A0A7W4PAN2"/>
<gene>
    <name evidence="1" type="ORF">HLH32_11120</name>
</gene>
<proteinExistence type="predicted"/>
<comment type="caution">
    <text evidence="1">The sequence shown here is derived from an EMBL/GenBank/DDBJ whole genome shotgun (WGS) entry which is preliminary data.</text>
</comment>
<protein>
    <submittedName>
        <fullName evidence="1">Uncharacterized protein</fullName>
    </submittedName>
</protein>
<evidence type="ECO:0000313" key="2">
    <source>
        <dbReference type="Proteomes" id="UP000562982"/>
    </source>
</evidence>
<dbReference type="SUPFAM" id="SSF52733">
    <property type="entry name" value="Nicotinate mononucleotide:5,6-dimethylbenzimidazole phosphoribosyltransferase (CobT)"/>
    <property type="match status" value="1"/>
</dbReference>
<sequence length="32" mass="3526">MSEMRIGNTTPAAILAAALYLRHRPECVRRGA</sequence>
<organism evidence="1 2">
    <name type="scientific">Gluconacetobacter liquefaciens</name>
    <name type="common">Acetobacter liquefaciens</name>
    <dbReference type="NCBI Taxonomy" id="89584"/>
    <lineage>
        <taxon>Bacteria</taxon>
        <taxon>Pseudomonadati</taxon>
        <taxon>Pseudomonadota</taxon>
        <taxon>Alphaproteobacteria</taxon>
        <taxon>Acetobacterales</taxon>
        <taxon>Acetobacteraceae</taxon>
        <taxon>Gluconacetobacter</taxon>
    </lineage>
</organism>
<evidence type="ECO:0000313" key="1">
    <source>
        <dbReference type="EMBL" id="MBB2186928.1"/>
    </source>
</evidence>
<name>A0A7W4PAN2_GLULI</name>
<dbReference type="EMBL" id="JABEQI010000005">
    <property type="protein sequence ID" value="MBB2186928.1"/>
    <property type="molecule type" value="Genomic_DNA"/>
</dbReference>
<dbReference type="InterPro" id="IPR036087">
    <property type="entry name" value="Nict_dMeBzImd_PRibTrfase_sf"/>
</dbReference>
<accession>A0A7W4PAN2</accession>
<dbReference type="GO" id="GO:0008939">
    <property type="term" value="F:nicotinate-nucleotide-dimethylbenzimidazole phosphoribosyltransferase activity"/>
    <property type="evidence" value="ECO:0007669"/>
    <property type="project" value="InterPro"/>
</dbReference>
<reference evidence="1 2" key="1">
    <citation type="submission" date="2020-04" db="EMBL/GenBank/DDBJ databases">
        <title>Description of novel Gluconacetobacter.</title>
        <authorList>
            <person name="Sombolestani A."/>
        </authorList>
    </citation>
    <scope>NUCLEOTIDE SEQUENCE [LARGE SCALE GENOMIC DNA]</scope>
    <source>
        <strain evidence="1 2">LMG 1382</strain>
    </source>
</reference>